<evidence type="ECO:0000313" key="2">
    <source>
        <dbReference type="Proteomes" id="UP000591537"/>
    </source>
</evidence>
<comment type="caution">
    <text evidence="1">The sequence shown here is derived from an EMBL/GenBank/DDBJ whole genome shotgun (WGS) entry which is preliminary data.</text>
</comment>
<keyword evidence="2" id="KW-1185">Reference proteome</keyword>
<name>A0A7W9T942_9ACTN</name>
<organism evidence="1 2">
    <name type="scientific">Streptomyces paradoxus</name>
    <dbReference type="NCBI Taxonomy" id="66375"/>
    <lineage>
        <taxon>Bacteria</taxon>
        <taxon>Bacillati</taxon>
        <taxon>Actinomycetota</taxon>
        <taxon>Actinomycetes</taxon>
        <taxon>Kitasatosporales</taxon>
        <taxon>Streptomycetaceae</taxon>
        <taxon>Streptomyces</taxon>
    </lineage>
</organism>
<dbReference type="EMBL" id="JACHGV010000002">
    <property type="protein sequence ID" value="MBB6075242.1"/>
    <property type="molecule type" value="Genomic_DNA"/>
</dbReference>
<keyword evidence="1" id="KW-0645">Protease</keyword>
<sequence length="66" mass="7012">MLFADTLLDRFPRGGRHTVTAADPAGIPAGSSLVRIRAGPTYTVDQLWQGVFLRSGNDAVHVGPHA</sequence>
<protein>
    <submittedName>
        <fullName evidence="1">D-alanyl-D-alanine carboxypeptidase</fullName>
    </submittedName>
</protein>
<evidence type="ECO:0000313" key="1">
    <source>
        <dbReference type="EMBL" id="MBB6075242.1"/>
    </source>
</evidence>
<dbReference type="AlphaFoldDB" id="A0A7W9T942"/>
<accession>A0A7W9T942</accession>
<reference evidence="1 2" key="1">
    <citation type="submission" date="2020-08" db="EMBL/GenBank/DDBJ databases">
        <title>Genomic Encyclopedia of Type Strains, Phase IV (KMG-IV): sequencing the most valuable type-strain genomes for metagenomic binning, comparative biology and taxonomic classification.</title>
        <authorList>
            <person name="Goeker M."/>
        </authorList>
    </citation>
    <scope>NUCLEOTIDE SEQUENCE [LARGE SCALE GENOMIC DNA]</scope>
    <source>
        <strain evidence="1 2">DSM 43350</strain>
    </source>
</reference>
<dbReference type="Gene3D" id="3.40.710.10">
    <property type="entry name" value="DD-peptidase/beta-lactamase superfamily"/>
    <property type="match status" value="1"/>
</dbReference>
<dbReference type="GO" id="GO:0004180">
    <property type="term" value="F:carboxypeptidase activity"/>
    <property type="evidence" value="ECO:0007669"/>
    <property type="project" value="UniProtKB-KW"/>
</dbReference>
<dbReference type="RefSeq" id="WP_376772174.1">
    <property type="nucleotide sequence ID" value="NZ_BAAARS010000002.1"/>
</dbReference>
<dbReference type="InterPro" id="IPR012338">
    <property type="entry name" value="Beta-lactam/transpept-like"/>
</dbReference>
<keyword evidence="1" id="KW-0378">Hydrolase</keyword>
<dbReference type="SUPFAM" id="SSF56601">
    <property type="entry name" value="beta-lactamase/transpeptidase-like"/>
    <property type="match status" value="1"/>
</dbReference>
<proteinExistence type="predicted"/>
<gene>
    <name evidence="1" type="ORF">HNR57_001130</name>
</gene>
<dbReference type="Proteomes" id="UP000591537">
    <property type="component" value="Unassembled WGS sequence"/>
</dbReference>
<keyword evidence="1" id="KW-0121">Carboxypeptidase</keyword>